<evidence type="ECO:0000259" key="3">
    <source>
        <dbReference type="Pfam" id="PF01910"/>
    </source>
</evidence>
<dbReference type="NCBIfam" id="TIGR00106">
    <property type="entry name" value="MTH1187 family thiamine-binding protein"/>
    <property type="match status" value="1"/>
</dbReference>
<feature type="transmembrane region" description="Helical" evidence="2">
    <location>
        <begin position="78"/>
        <end position="100"/>
    </location>
</feature>
<dbReference type="AlphaFoldDB" id="A0A1H3KR49"/>
<dbReference type="Pfam" id="PF07136">
    <property type="entry name" value="DUF1385"/>
    <property type="match status" value="1"/>
</dbReference>
<dbReference type="Proteomes" id="UP000198935">
    <property type="component" value="Unassembled WGS sequence"/>
</dbReference>
<dbReference type="Gene3D" id="3.30.70.930">
    <property type="match status" value="1"/>
</dbReference>
<dbReference type="PANTHER" id="PTHR33777:SF1">
    <property type="entry name" value="UPF0045 PROTEIN ECM15"/>
    <property type="match status" value="1"/>
</dbReference>
<organism evidence="4 5">
    <name type="scientific">Evansella caseinilytica</name>
    <dbReference type="NCBI Taxonomy" id="1503961"/>
    <lineage>
        <taxon>Bacteria</taxon>
        <taxon>Bacillati</taxon>
        <taxon>Bacillota</taxon>
        <taxon>Bacilli</taxon>
        <taxon>Bacillales</taxon>
        <taxon>Bacillaceae</taxon>
        <taxon>Evansella</taxon>
    </lineage>
</organism>
<comment type="similarity">
    <text evidence="1">Belongs to the UPF0045 family.</text>
</comment>
<dbReference type="GO" id="GO:0005829">
    <property type="term" value="C:cytosol"/>
    <property type="evidence" value="ECO:0007669"/>
    <property type="project" value="TreeGrafter"/>
</dbReference>
<dbReference type="STRING" id="1503961.SAMN05421736_102230"/>
<keyword evidence="5" id="KW-1185">Reference proteome</keyword>
<name>A0A1H3KR49_9BACI</name>
<dbReference type="InterPro" id="IPR051614">
    <property type="entry name" value="UPF0045_domain"/>
</dbReference>
<dbReference type="PANTHER" id="PTHR33777">
    <property type="entry name" value="UPF0045 PROTEIN ECM15"/>
    <property type="match status" value="1"/>
</dbReference>
<keyword evidence="2" id="KW-1133">Transmembrane helix</keyword>
<dbReference type="EMBL" id="FNPI01000002">
    <property type="protein sequence ID" value="SDY54642.1"/>
    <property type="molecule type" value="Genomic_DNA"/>
</dbReference>
<reference evidence="5" key="1">
    <citation type="submission" date="2016-10" db="EMBL/GenBank/DDBJ databases">
        <authorList>
            <person name="Varghese N."/>
            <person name="Submissions S."/>
        </authorList>
    </citation>
    <scope>NUCLEOTIDE SEQUENCE [LARGE SCALE GENOMIC DNA]</scope>
    <source>
        <strain evidence="5">SP</strain>
    </source>
</reference>
<feature type="transmembrane region" description="Helical" evidence="2">
    <location>
        <begin position="172"/>
        <end position="189"/>
    </location>
</feature>
<feature type="transmembrane region" description="Helical" evidence="2">
    <location>
        <begin position="144"/>
        <end position="166"/>
    </location>
</feature>
<dbReference type="InterPro" id="IPR002767">
    <property type="entry name" value="Thiamine_BP"/>
</dbReference>
<protein>
    <submittedName>
        <fullName evidence="4">Uncharacterized protein, MTH1187 family</fullName>
    </submittedName>
</protein>
<evidence type="ECO:0000313" key="4">
    <source>
        <dbReference type="EMBL" id="SDY54642.1"/>
    </source>
</evidence>
<feature type="transmembrane region" description="Helical" evidence="2">
    <location>
        <begin position="47"/>
        <end position="66"/>
    </location>
</feature>
<keyword evidence="2" id="KW-0472">Membrane</keyword>
<feature type="domain" description="Thiamine-binding protein" evidence="3">
    <location>
        <begin position="254"/>
        <end position="346"/>
    </location>
</feature>
<evidence type="ECO:0000256" key="2">
    <source>
        <dbReference type="SAM" id="Phobius"/>
    </source>
</evidence>
<dbReference type="InterPro" id="IPR010787">
    <property type="entry name" value="DUF1385"/>
</dbReference>
<gene>
    <name evidence="4" type="ORF">SAMN05421736_102230</name>
</gene>
<dbReference type="InterPro" id="IPR029756">
    <property type="entry name" value="MTH1187/YkoF-like"/>
</dbReference>
<accession>A0A1H3KR49</accession>
<dbReference type="Pfam" id="PF01910">
    <property type="entry name" value="Thiamine_BP"/>
    <property type="match status" value="1"/>
</dbReference>
<sequence>MVKGMSFNKGIMFLGKKYIACTYENKGTIKTWIKPVNTGSMLKAVKLVIFSMPLWFQLFFAGWLGAILVPKMLMNAGVLAWGGLPPFTIIYFFFGTHFWFPGEMRKYHGAEHKVFSYKGIISISNQQGIKRAEITNRYCSTNGIFVYFLLLLLLWALVSFATPFTWLDSLETATYTAAVVWPAAVYWLHRTKTTALHRLILACSYWLQRHVTTAEPEDHHLRVAIRSYRRLAWKEFPQRLQIPKRKETKHMAIADITVIPIGTSTTSVSEVVAEIHLLLSNAKNIRYELTPMSTLMEGELEDLLKVIKEIHEIPFNMGVKRVATNIRIDDRRDRQSSMNSKLESVQRRLAVAADDVVET</sequence>
<evidence type="ECO:0000256" key="1">
    <source>
        <dbReference type="ARBA" id="ARBA00010272"/>
    </source>
</evidence>
<keyword evidence="2" id="KW-0812">Transmembrane</keyword>
<evidence type="ECO:0000313" key="5">
    <source>
        <dbReference type="Proteomes" id="UP000198935"/>
    </source>
</evidence>
<proteinExistence type="inferred from homology"/>
<dbReference type="SUPFAM" id="SSF89957">
    <property type="entry name" value="MTH1187/YkoF-like"/>
    <property type="match status" value="1"/>
</dbReference>